<proteinExistence type="predicted"/>
<accession>T1G9Z4</accession>
<dbReference type="Proteomes" id="UP000015102">
    <property type="component" value="Unassembled WGS sequence"/>
</dbReference>
<dbReference type="PANTHER" id="PTHR39953">
    <property type="entry name" value="RE54151P"/>
    <property type="match status" value="1"/>
</dbReference>
<dbReference type="EMBL" id="CAQQ02155520">
    <property type="status" value="NOT_ANNOTATED_CDS"/>
    <property type="molecule type" value="Genomic_DNA"/>
</dbReference>
<dbReference type="AlphaFoldDB" id="T1G9Z4"/>
<evidence type="ECO:0000313" key="2">
    <source>
        <dbReference type="EnsemblMetazoa" id="MESCA000036-PA"/>
    </source>
</evidence>
<evidence type="ECO:0000259" key="1">
    <source>
        <dbReference type="Pfam" id="PF09588"/>
    </source>
</evidence>
<dbReference type="EMBL" id="CAQQ02155519">
    <property type="status" value="NOT_ANNOTATED_CDS"/>
    <property type="molecule type" value="Genomic_DNA"/>
</dbReference>
<dbReference type="Pfam" id="PF09588">
    <property type="entry name" value="YqaJ"/>
    <property type="match status" value="1"/>
</dbReference>
<dbReference type="HOGENOM" id="CLU_1367610_0_0_1"/>
<dbReference type="PANTHER" id="PTHR39953:SF1">
    <property type="entry name" value="RE54151P"/>
    <property type="match status" value="1"/>
</dbReference>
<keyword evidence="3" id="KW-1185">Reference proteome</keyword>
<dbReference type="InterPro" id="IPR011604">
    <property type="entry name" value="PDDEXK-like_dom_sf"/>
</dbReference>
<dbReference type="Gene3D" id="3.90.320.10">
    <property type="match status" value="1"/>
</dbReference>
<sequence>MFCRSECGILLNENYPYLCASPDGITDDHIVEIKAPRNDDEFEKYLEGKETISAKYMAQIQIQMYMANVTKALYCVLSPTFDTNGALHYVWVQADMDFVESLLSTAEDYWRDIVFPKICSIYIHISMDISFIHAHVPIEGSDGTENDIFYDQLERILDTISAYTLKIVLSNLNAQVGKEQHFPDTISTKAIARDTMQQPH</sequence>
<feature type="domain" description="YqaJ viral recombinase" evidence="1">
    <location>
        <begin position="7"/>
        <end position="68"/>
    </location>
</feature>
<reference evidence="3" key="1">
    <citation type="submission" date="2013-02" db="EMBL/GenBank/DDBJ databases">
        <authorList>
            <person name="Hughes D."/>
        </authorList>
    </citation>
    <scope>NUCLEOTIDE SEQUENCE</scope>
    <source>
        <strain>Durham</strain>
        <strain evidence="3">NC isolate 2 -- Noor lab</strain>
    </source>
</reference>
<dbReference type="GO" id="GO:0006281">
    <property type="term" value="P:DNA repair"/>
    <property type="evidence" value="ECO:0007669"/>
    <property type="project" value="UniProtKB-ARBA"/>
</dbReference>
<name>T1G9Z4_MEGSC</name>
<dbReference type="EnsemblMetazoa" id="MESCA000036-RA">
    <property type="protein sequence ID" value="MESCA000036-PA"/>
    <property type="gene ID" value="MESCA000036"/>
</dbReference>
<evidence type="ECO:0000313" key="3">
    <source>
        <dbReference type="Proteomes" id="UP000015102"/>
    </source>
</evidence>
<protein>
    <recommendedName>
        <fullName evidence="1">YqaJ viral recombinase domain-containing protein</fullName>
    </recommendedName>
</protein>
<dbReference type="InterPro" id="IPR011335">
    <property type="entry name" value="Restrct_endonuc-II-like"/>
</dbReference>
<dbReference type="SUPFAM" id="SSF52980">
    <property type="entry name" value="Restriction endonuclease-like"/>
    <property type="match status" value="1"/>
</dbReference>
<reference evidence="2" key="2">
    <citation type="submission" date="2015-06" db="UniProtKB">
        <authorList>
            <consortium name="EnsemblMetazoa"/>
        </authorList>
    </citation>
    <scope>IDENTIFICATION</scope>
</reference>
<dbReference type="InterPro" id="IPR019080">
    <property type="entry name" value="YqaJ_viral_recombinase"/>
</dbReference>
<organism evidence="2 3">
    <name type="scientific">Megaselia scalaris</name>
    <name type="common">Humpbacked fly</name>
    <name type="synonym">Phora scalaris</name>
    <dbReference type="NCBI Taxonomy" id="36166"/>
    <lineage>
        <taxon>Eukaryota</taxon>
        <taxon>Metazoa</taxon>
        <taxon>Ecdysozoa</taxon>
        <taxon>Arthropoda</taxon>
        <taxon>Hexapoda</taxon>
        <taxon>Insecta</taxon>
        <taxon>Pterygota</taxon>
        <taxon>Neoptera</taxon>
        <taxon>Endopterygota</taxon>
        <taxon>Diptera</taxon>
        <taxon>Brachycera</taxon>
        <taxon>Muscomorpha</taxon>
        <taxon>Platypezoidea</taxon>
        <taxon>Phoridae</taxon>
        <taxon>Megaseliini</taxon>
        <taxon>Megaselia</taxon>
    </lineage>
</organism>